<dbReference type="InterPro" id="IPR036513">
    <property type="entry name" value="STAS_dom_sf"/>
</dbReference>
<keyword evidence="3" id="KW-1185">Reference proteome</keyword>
<dbReference type="PROSITE" id="PS50801">
    <property type="entry name" value="STAS"/>
    <property type="match status" value="1"/>
</dbReference>
<dbReference type="Proteomes" id="UP000243232">
    <property type="component" value="Chromosome I"/>
</dbReference>
<dbReference type="RefSeq" id="WP_090192861.1">
    <property type="nucleotide sequence ID" value="NZ_LT629785.1"/>
</dbReference>
<dbReference type="AlphaFoldDB" id="A0A1H2E6V1"/>
<protein>
    <submittedName>
        <fullName evidence="2">Phospholipid transport system transporter-binding protein</fullName>
    </submittedName>
</protein>
<dbReference type="EMBL" id="LT629785">
    <property type="protein sequence ID" value="SDT90418.1"/>
    <property type="molecule type" value="Genomic_DNA"/>
</dbReference>
<dbReference type="SUPFAM" id="SSF52091">
    <property type="entry name" value="SpoIIaa-like"/>
    <property type="match status" value="1"/>
</dbReference>
<sequence>MSIAEIAEVGSGKLRLSGVLDFRSGPQLRVTGKKLIGESQAQELLLDCSAVEKSSSVGVALLLAFMRDAAAAGKTLSMSGLPSDMRQIAQVSGLEELLPLQA</sequence>
<gene>
    <name evidence="2" type="ORF">SAMN05216296_0424</name>
</gene>
<evidence type="ECO:0000313" key="2">
    <source>
        <dbReference type="EMBL" id="SDT90418.1"/>
    </source>
</evidence>
<name>A0A1H2E6V1_9PSED</name>
<evidence type="ECO:0000259" key="1">
    <source>
        <dbReference type="PROSITE" id="PS50801"/>
    </source>
</evidence>
<dbReference type="OrthoDB" id="7010146at2"/>
<dbReference type="Pfam" id="PF13466">
    <property type="entry name" value="STAS_2"/>
    <property type="match status" value="1"/>
</dbReference>
<dbReference type="STRING" id="364197.SAMN05216296_0424"/>
<reference evidence="3" key="1">
    <citation type="submission" date="2016-10" db="EMBL/GenBank/DDBJ databases">
        <authorList>
            <person name="Varghese N."/>
            <person name="Submissions S."/>
        </authorList>
    </citation>
    <scope>NUCLEOTIDE SEQUENCE [LARGE SCALE GENOMIC DNA]</scope>
    <source>
        <strain evidence="3">DSM 17875</strain>
    </source>
</reference>
<organism evidence="2 3">
    <name type="scientific">Pseudomonas pohangensis</name>
    <dbReference type="NCBI Taxonomy" id="364197"/>
    <lineage>
        <taxon>Bacteria</taxon>
        <taxon>Pseudomonadati</taxon>
        <taxon>Pseudomonadota</taxon>
        <taxon>Gammaproteobacteria</taxon>
        <taxon>Pseudomonadales</taxon>
        <taxon>Pseudomonadaceae</taxon>
        <taxon>Pseudomonas</taxon>
    </lineage>
</organism>
<dbReference type="Gene3D" id="3.30.750.24">
    <property type="entry name" value="STAS domain"/>
    <property type="match status" value="1"/>
</dbReference>
<dbReference type="CDD" id="cd07043">
    <property type="entry name" value="STAS_anti-anti-sigma_factors"/>
    <property type="match status" value="1"/>
</dbReference>
<accession>A0A1H2E6V1</accession>
<proteinExistence type="predicted"/>
<dbReference type="InterPro" id="IPR058548">
    <property type="entry name" value="MlaB-like_STAS"/>
</dbReference>
<evidence type="ECO:0000313" key="3">
    <source>
        <dbReference type="Proteomes" id="UP000243232"/>
    </source>
</evidence>
<feature type="domain" description="STAS" evidence="1">
    <location>
        <begin position="14"/>
        <end position="102"/>
    </location>
</feature>
<dbReference type="InterPro" id="IPR002645">
    <property type="entry name" value="STAS_dom"/>
</dbReference>